<keyword evidence="3" id="KW-1185">Reference proteome</keyword>
<proteinExistence type="predicted"/>
<organism evidence="2 3">
    <name type="scientific">Penicillium daleae</name>
    <dbReference type="NCBI Taxonomy" id="63821"/>
    <lineage>
        <taxon>Eukaryota</taxon>
        <taxon>Fungi</taxon>
        <taxon>Dikarya</taxon>
        <taxon>Ascomycota</taxon>
        <taxon>Pezizomycotina</taxon>
        <taxon>Eurotiomycetes</taxon>
        <taxon>Eurotiomycetidae</taxon>
        <taxon>Eurotiales</taxon>
        <taxon>Aspergillaceae</taxon>
        <taxon>Penicillium</taxon>
    </lineage>
</organism>
<dbReference type="Proteomes" id="UP001213681">
    <property type="component" value="Unassembled WGS sequence"/>
</dbReference>
<keyword evidence="1" id="KW-0732">Signal</keyword>
<sequence length="332" mass="36864">MRGFQTARLMLLGIAVAVASTSTSDSDAPAILNFRPDNVTLADYYLWVGSYYNGTTHFEFSPYAGLAASTSSSACPAIRNKTITKDYTTVLGLTEPATYNTVNDPVNAFLNLWPLGFDLGTISNLWWVEQLFYRDYGLYSSYPVTTNYSIDKGYNNFNWTLEKTQAPPYNLSSVLTRYAGESYLYVNSTTTANCSGTEVSSWKIAIMSYNTTYNGTNFTNPVVDLQFDGTTANMSMRGDFSAVALYWIQGVWEEYNVMLAGEFSMTFSGLIDLYHSDVLRNDTATPTWLRTVGYQNNSLNVGYISASARNQLFGSCLLAGMLALAQVVLFFF</sequence>
<reference evidence="2" key="1">
    <citation type="submission" date="2022-12" db="EMBL/GenBank/DDBJ databases">
        <authorList>
            <person name="Petersen C."/>
        </authorList>
    </citation>
    <scope>NUCLEOTIDE SEQUENCE</scope>
    <source>
        <strain evidence="2">IBT 16125</strain>
    </source>
</reference>
<protein>
    <submittedName>
        <fullName evidence="2">Uncharacterized protein</fullName>
    </submittedName>
</protein>
<dbReference type="AlphaFoldDB" id="A0AAD6CEX0"/>
<dbReference type="RefSeq" id="XP_056770633.1">
    <property type="nucleotide sequence ID" value="XM_056906526.1"/>
</dbReference>
<name>A0AAD6CEX0_9EURO</name>
<reference evidence="2" key="2">
    <citation type="journal article" date="2023" name="IMA Fungus">
        <title>Comparative genomic study of the Penicillium genus elucidates a diverse pangenome and 15 lateral gene transfer events.</title>
        <authorList>
            <person name="Petersen C."/>
            <person name="Sorensen T."/>
            <person name="Nielsen M.R."/>
            <person name="Sondergaard T.E."/>
            <person name="Sorensen J.L."/>
            <person name="Fitzpatrick D.A."/>
            <person name="Frisvad J.C."/>
            <person name="Nielsen K.L."/>
        </authorList>
    </citation>
    <scope>NUCLEOTIDE SEQUENCE</scope>
    <source>
        <strain evidence="2">IBT 16125</strain>
    </source>
</reference>
<evidence type="ECO:0000313" key="2">
    <source>
        <dbReference type="EMBL" id="KAJ5461591.1"/>
    </source>
</evidence>
<feature type="signal peptide" evidence="1">
    <location>
        <begin position="1"/>
        <end position="19"/>
    </location>
</feature>
<dbReference type="EMBL" id="JAPVEA010000002">
    <property type="protein sequence ID" value="KAJ5461591.1"/>
    <property type="molecule type" value="Genomic_DNA"/>
</dbReference>
<accession>A0AAD6CEX0</accession>
<dbReference type="GeneID" id="81596769"/>
<comment type="caution">
    <text evidence="2">The sequence shown here is derived from an EMBL/GenBank/DDBJ whole genome shotgun (WGS) entry which is preliminary data.</text>
</comment>
<feature type="chain" id="PRO_5041997023" evidence="1">
    <location>
        <begin position="20"/>
        <end position="332"/>
    </location>
</feature>
<gene>
    <name evidence="2" type="ORF">N7458_003143</name>
</gene>
<evidence type="ECO:0000313" key="3">
    <source>
        <dbReference type="Proteomes" id="UP001213681"/>
    </source>
</evidence>
<evidence type="ECO:0000256" key="1">
    <source>
        <dbReference type="SAM" id="SignalP"/>
    </source>
</evidence>